<dbReference type="PANTHER" id="PTHR10151">
    <property type="entry name" value="ECTONUCLEOTIDE PYROPHOSPHATASE/PHOSPHODIESTERASE"/>
    <property type="match status" value="1"/>
</dbReference>
<feature type="binding site" evidence="5">
    <location>
        <begin position="160"/>
        <end position="162"/>
    </location>
    <ligand>
        <name>substrate</name>
    </ligand>
</feature>
<dbReference type="CDD" id="cd16016">
    <property type="entry name" value="AP-SPAP"/>
    <property type="match status" value="1"/>
</dbReference>
<evidence type="ECO:0000256" key="1">
    <source>
        <dbReference type="ARBA" id="ARBA00022553"/>
    </source>
</evidence>
<dbReference type="Gene3D" id="3.40.720.10">
    <property type="entry name" value="Alkaline Phosphatase, subunit A"/>
    <property type="match status" value="1"/>
</dbReference>
<feature type="region of interest" description="Disordered" evidence="6">
    <location>
        <begin position="538"/>
        <end position="566"/>
    </location>
</feature>
<organism evidence="8 9">
    <name type="scientific">Inhella crocodyli</name>
    <dbReference type="NCBI Taxonomy" id="2499851"/>
    <lineage>
        <taxon>Bacteria</taxon>
        <taxon>Pseudomonadati</taxon>
        <taxon>Pseudomonadota</taxon>
        <taxon>Betaproteobacteria</taxon>
        <taxon>Burkholderiales</taxon>
        <taxon>Sphaerotilaceae</taxon>
        <taxon>Inhella</taxon>
    </lineage>
</organism>
<dbReference type="GO" id="GO:0046872">
    <property type="term" value="F:metal ion binding"/>
    <property type="evidence" value="ECO:0007669"/>
    <property type="project" value="UniProtKB-KW"/>
</dbReference>
<proteinExistence type="predicted"/>
<keyword evidence="2" id="KW-0479">Metal-binding</keyword>
<feature type="binding site" evidence="5">
    <location>
        <position position="98"/>
    </location>
    <ligand>
        <name>substrate</name>
    </ligand>
</feature>
<feature type="active site" description="Phosphothreonine intermediate" evidence="4">
    <location>
        <position position="77"/>
    </location>
</feature>
<evidence type="ECO:0000256" key="4">
    <source>
        <dbReference type="PIRSR" id="PIRSR031924-50"/>
    </source>
</evidence>
<dbReference type="OrthoDB" id="9766127at2"/>
<evidence type="ECO:0000256" key="5">
    <source>
        <dbReference type="PIRSR" id="PIRSR031924-51"/>
    </source>
</evidence>
<evidence type="ECO:0000256" key="2">
    <source>
        <dbReference type="ARBA" id="ARBA00022723"/>
    </source>
</evidence>
<keyword evidence="9" id="KW-1185">Reference proteome</keyword>
<evidence type="ECO:0000313" key="8">
    <source>
        <dbReference type="EMBL" id="RVT86027.1"/>
    </source>
</evidence>
<dbReference type="PIRSF" id="PIRSF031924">
    <property type="entry name" value="Pi-irrepressible_AP"/>
    <property type="match status" value="1"/>
</dbReference>
<evidence type="ECO:0000256" key="7">
    <source>
        <dbReference type="SAM" id="SignalP"/>
    </source>
</evidence>
<feature type="signal peptide" evidence="7">
    <location>
        <begin position="1"/>
        <end position="20"/>
    </location>
</feature>
<dbReference type="PANTHER" id="PTHR10151:SF120">
    <property type="entry name" value="BIS(5'-ADENOSYL)-TRIPHOSPHATASE"/>
    <property type="match status" value="1"/>
</dbReference>
<comment type="caution">
    <text evidence="8">The sequence shown here is derived from an EMBL/GenBank/DDBJ whole genome shotgun (WGS) entry which is preliminary data.</text>
</comment>
<dbReference type="Gene3D" id="3.30.1360.150">
    <property type="match status" value="1"/>
</dbReference>
<protein>
    <submittedName>
        <fullName evidence="8">Alkaline phosphatase family protein</fullName>
    </submittedName>
</protein>
<evidence type="ECO:0000313" key="9">
    <source>
        <dbReference type="Proteomes" id="UP000288587"/>
    </source>
</evidence>
<reference evidence="8 9" key="1">
    <citation type="submission" date="2019-01" db="EMBL/GenBank/DDBJ databases">
        <authorList>
            <person name="Chen W.-M."/>
        </authorList>
    </citation>
    <scope>NUCLEOTIDE SEQUENCE [LARGE SCALE GENOMIC DNA]</scope>
    <source>
        <strain evidence="8 9">CCP-18</strain>
    </source>
</reference>
<evidence type="ECO:0000256" key="3">
    <source>
        <dbReference type="ARBA" id="ARBA00022729"/>
    </source>
</evidence>
<dbReference type="SUPFAM" id="SSF53649">
    <property type="entry name" value="Alkaline phosphatase-like"/>
    <property type="match status" value="1"/>
</dbReference>
<name>A0A3S2UHG4_9BURK</name>
<dbReference type="AlphaFoldDB" id="A0A3S2UHG4"/>
<dbReference type="EMBL" id="SACM01000002">
    <property type="protein sequence ID" value="RVT86027.1"/>
    <property type="molecule type" value="Genomic_DNA"/>
</dbReference>
<evidence type="ECO:0000256" key="6">
    <source>
        <dbReference type="SAM" id="MobiDB-lite"/>
    </source>
</evidence>
<gene>
    <name evidence="8" type="ORF">EOD73_08245</name>
</gene>
<dbReference type="InterPro" id="IPR026263">
    <property type="entry name" value="Alkaline_phosphatase_prok"/>
</dbReference>
<feature type="compositionally biased region" description="Polar residues" evidence="6">
    <location>
        <begin position="555"/>
        <end position="566"/>
    </location>
</feature>
<dbReference type="GO" id="GO:0004035">
    <property type="term" value="F:alkaline phosphatase activity"/>
    <property type="evidence" value="ECO:0007669"/>
    <property type="project" value="InterPro"/>
</dbReference>
<dbReference type="InterPro" id="IPR002591">
    <property type="entry name" value="Phosphodiest/P_Trfase"/>
</dbReference>
<keyword evidence="3 7" id="KW-0732">Signal</keyword>
<dbReference type="Pfam" id="PF01663">
    <property type="entry name" value="Phosphodiest"/>
    <property type="match status" value="1"/>
</dbReference>
<accession>A0A3S2UHG4</accession>
<dbReference type="RefSeq" id="WP_127682525.1">
    <property type="nucleotide sequence ID" value="NZ_SACM01000002.1"/>
</dbReference>
<feature type="chain" id="PRO_5018643932" evidence="7">
    <location>
        <begin position="21"/>
        <end position="566"/>
    </location>
</feature>
<keyword evidence="1 4" id="KW-0597">Phosphoprotein</keyword>
<sequence>MPRRLPLIATLALAATTALAAPAAKAPPLVVFMAIDGLPMRQIEQWAPHFGADGFNRFLRQGRTYTQAYYRHGHTVTGAGHATMLTGAYPQRTGIISNEWIDPLTRQNVYCTEDRAHQYLDGGSTPSDAGTSPKNLLAETVGDVLRQGQPAAKVIGISGKDRGAILPAGHRGTAYMYRTENGRFTSSTYYMAAHPAWVNAFNARRPADALWGAVWKPLLPESAYAQSAPDNQPWMSIAGFGRALPATMGANQTEPGPRYYTDLLTSPFGDQLTLDFARAAIDHEQLGADAVPDLLSISLSAHDYVSHAFGPESRMAHDHLLHLDRLLGAFFRDLDAKVGPDRYVLVLTADHGFGDTAEWRRQQGLPGGRLSTSLVLSALNADLQDRFGLPKMATHSSAGGVLLDEAAIAKAGLNPQTVYEAAAAFLRGLEGIADANTRTELAGSVPPRADQPFLAAHRLSWHPARSAPVAVTLAPGWIASSRPNGASHGTPHAYDQHVPILMWGPSWWGGSARIDTPVQVVDIAPTLAAVLGLRPPAQAQGRVLPTPERPRRPQRLSQGASASQSR</sequence>
<dbReference type="Proteomes" id="UP000288587">
    <property type="component" value="Unassembled WGS sequence"/>
</dbReference>
<dbReference type="InterPro" id="IPR017850">
    <property type="entry name" value="Alkaline_phosphatase_core_sf"/>
</dbReference>